<keyword evidence="2" id="KW-1185">Reference proteome</keyword>
<dbReference type="InterPro" id="IPR019587">
    <property type="entry name" value="Polyketide_cyclase/dehydratase"/>
</dbReference>
<sequence>MKFSTQQEIDAPIAVVFAMLSEFDALEAALRRRGADVARMDDPVGPGAGLKWHVRVELAGGMRAVDVEIVAFDPPARMGAILVSQGVQGDTRLSLVALSAEKTRVLFEVDLRATTFAARVLLQPLKLGKTSLDQRFEARVAQYLDEMKQRYDQGEA</sequence>
<dbReference type="InterPro" id="IPR023393">
    <property type="entry name" value="START-like_dom_sf"/>
</dbReference>
<dbReference type="SUPFAM" id="SSF55961">
    <property type="entry name" value="Bet v1-like"/>
    <property type="match status" value="1"/>
</dbReference>
<protein>
    <recommendedName>
        <fullName evidence="3">SRPBCC family protein</fullName>
    </recommendedName>
</protein>
<dbReference type="RefSeq" id="WP_187430584.1">
    <property type="nucleotide sequence ID" value="NZ_CP143423.1"/>
</dbReference>
<evidence type="ECO:0000313" key="2">
    <source>
        <dbReference type="Proteomes" id="UP001318682"/>
    </source>
</evidence>
<name>A0ABZ2BZL4_9RHOB</name>
<organism evidence="1 2">
    <name type="scientific">Roseobacter fucihabitans</name>
    <dbReference type="NCBI Taxonomy" id="1537242"/>
    <lineage>
        <taxon>Bacteria</taxon>
        <taxon>Pseudomonadati</taxon>
        <taxon>Pseudomonadota</taxon>
        <taxon>Alphaproteobacteria</taxon>
        <taxon>Rhodobacterales</taxon>
        <taxon>Roseobacteraceae</taxon>
        <taxon>Roseobacter</taxon>
    </lineage>
</organism>
<dbReference type="EMBL" id="CP143423">
    <property type="protein sequence ID" value="WVX50620.1"/>
    <property type="molecule type" value="Genomic_DNA"/>
</dbReference>
<reference evidence="1 2" key="1">
    <citation type="submission" date="2015-07" db="EMBL/GenBank/DDBJ databases">
        <authorList>
            <person name="Voget S."/>
            <person name="Dogs M."/>
            <person name="Brinkhoff T.H."/>
            <person name="Daniel R."/>
        </authorList>
    </citation>
    <scope>NUCLEOTIDE SEQUENCE [LARGE SCALE GENOMIC DNA]</scope>
    <source>
        <strain evidence="1 2">B14</strain>
    </source>
</reference>
<dbReference type="Proteomes" id="UP001318682">
    <property type="component" value="Chromosome"/>
</dbReference>
<evidence type="ECO:0008006" key="3">
    <source>
        <dbReference type="Google" id="ProtNLM"/>
    </source>
</evidence>
<evidence type="ECO:0000313" key="1">
    <source>
        <dbReference type="EMBL" id="WVX50620.1"/>
    </source>
</evidence>
<proteinExistence type="predicted"/>
<dbReference type="CDD" id="cd07812">
    <property type="entry name" value="SRPBCC"/>
    <property type="match status" value="1"/>
</dbReference>
<accession>A0ABZ2BZL4</accession>
<gene>
    <name evidence="1" type="ORF">ROLI_037190</name>
</gene>
<dbReference type="Gene3D" id="3.30.530.20">
    <property type="match status" value="1"/>
</dbReference>
<dbReference type="Pfam" id="PF10604">
    <property type="entry name" value="Polyketide_cyc2"/>
    <property type="match status" value="1"/>
</dbReference>
<reference evidence="2" key="2">
    <citation type="submission" date="2024-01" db="EMBL/GenBank/DDBJ databases">
        <title>Roseobacter fucihabitans sp. nov., isolated from the brown alga Fucus spiralis.</title>
        <authorList>
            <person name="Hahnke S."/>
            <person name="Berger M."/>
            <person name="Schlingloff A."/>
            <person name="Athale I."/>
            <person name="Neumann-Schaal M."/>
            <person name="Adenaya A."/>
            <person name="Poehlein A."/>
            <person name="Daniel R."/>
            <person name="Pertersen J."/>
            <person name="Brinkhoff T."/>
        </authorList>
    </citation>
    <scope>NUCLEOTIDE SEQUENCE [LARGE SCALE GENOMIC DNA]</scope>
    <source>
        <strain evidence="2">B14</strain>
    </source>
</reference>